<keyword evidence="3" id="KW-1185">Reference proteome</keyword>
<keyword evidence="1" id="KW-1133">Transmembrane helix</keyword>
<sequence length="346" mass="40324">MGIALLGGMPINRTIKTLAIIIVLTLFAGSRLDIDNDYLLYRFFFEFIPKSFSEFRKEFGVDTCIYFVTSFSRLLFYNTESIINFSFLVFAFLGVTTKMVTISKYAHYYLLSILIYFTNLFLIQEMTTIRAGVAAGIFLMALPDMIEKRYWPLCLKIALCFVFHSSSVFFIIVFLLIKFVKDIKYYYIALGISALFVLLNVDIVSLLRLDLISPKVAVYLEIMRWFDEGKVNIFNFRIIISLFFLVYFAFVYKKHIKNDATFDMLFKIHVISLFLFFALSLSAVTFSLRSFELLSVIQILLYPLIIKTMHPKVKIFGPIIIIIICIIQLYYMVDVSDVLKPYKSWL</sequence>
<feature type="transmembrane region" description="Helical" evidence="1">
    <location>
        <begin position="264"/>
        <end position="284"/>
    </location>
</feature>
<feature type="transmembrane region" description="Helical" evidence="1">
    <location>
        <begin position="185"/>
        <end position="207"/>
    </location>
</feature>
<feature type="transmembrane region" description="Helical" evidence="1">
    <location>
        <begin position="158"/>
        <end position="179"/>
    </location>
</feature>
<keyword evidence="1" id="KW-0812">Transmembrane</keyword>
<evidence type="ECO:0000313" key="3">
    <source>
        <dbReference type="Proteomes" id="UP001595735"/>
    </source>
</evidence>
<accession>A0ABV7XUV5</accession>
<gene>
    <name evidence="2" type="ORF">ACFONJ_08415</name>
</gene>
<proteinExistence type="predicted"/>
<feature type="transmembrane region" description="Helical" evidence="1">
    <location>
        <begin position="315"/>
        <end position="333"/>
    </location>
</feature>
<dbReference type="RefSeq" id="WP_290296156.1">
    <property type="nucleotide sequence ID" value="NZ_JAUFQR010000001.1"/>
</dbReference>
<feature type="transmembrane region" description="Helical" evidence="1">
    <location>
        <begin position="105"/>
        <end position="123"/>
    </location>
</feature>
<protein>
    <submittedName>
        <fullName evidence="2">EpsG family protein</fullName>
    </submittedName>
</protein>
<reference evidence="3" key="1">
    <citation type="journal article" date="2019" name="Int. J. Syst. Evol. Microbiol.">
        <title>The Global Catalogue of Microorganisms (GCM) 10K type strain sequencing project: providing services to taxonomists for standard genome sequencing and annotation.</title>
        <authorList>
            <consortium name="The Broad Institute Genomics Platform"/>
            <consortium name="The Broad Institute Genome Sequencing Center for Infectious Disease"/>
            <person name="Wu L."/>
            <person name="Ma J."/>
        </authorList>
    </citation>
    <scope>NUCLEOTIDE SEQUENCE [LARGE SCALE GENOMIC DNA]</scope>
    <source>
        <strain evidence="3">CECT 7798</strain>
    </source>
</reference>
<evidence type="ECO:0000256" key="1">
    <source>
        <dbReference type="SAM" id="Phobius"/>
    </source>
</evidence>
<feature type="transmembrane region" description="Helical" evidence="1">
    <location>
        <begin position="233"/>
        <end position="252"/>
    </location>
</feature>
<name>A0ABV7XUV5_9FLAO</name>
<dbReference type="InterPro" id="IPR049458">
    <property type="entry name" value="EpsG-like"/>
</dbReference>
<dbReference type="EMBL" id="JBHRYO010000002">
    <property type="protein sequence ID" value="MFC3755984.1"/>
    <property type="molecule type" value="Genomic_DNA"/>
</dbReference>
<evidence type="ECO:0000313" key="2">
    <source>
        <dbReference type="EMBL" id="MFC3755984.1"/>
    </source>
</evidence>
<comment type="caution">
    <text evidence="2">The sequence shown here is derived from an EMBL/GenBank/DDBJ whole genome shotgun (WGS) entry which is preliminary data.</text>
</comment>
<organism evidence="2 3">
    <name type="scientific">Chryseobacterium tructae</name>
    <dbReference type="NCBI Taxonomy" id="1037380"/>
    <lineage>
        <taxon>Bacteria</taxon>
        <taxon>Pseudomonadati</taxon>
        <taxon>Bacteroidota</taxon>
        <taxon>Flavobacteriia</taxon>
        <taxon>Flavobacteriales</taxon>
        <taxon>Weeksellaceae</taxon>
        <taxon>Chryseobacterium group</taxon>
        <taxon>Chryseobacterium</taxon>
    </lineage>
</organism>
<keyword evidence="1" id="KW-0472">Membrane</keyword>
<dbReference type="Pfam" id="PF14897">
    <property type="entry name" value="EpsG"/>
    <property type="match status" value="1"/>
</dbReference>
<feature type="transmembrane region" description="Helical" evidence="1">
    <location>
        <begin position="75"/>
        <end position="93"/>
    </location>
</feature>
<dbReference type="Proteomes" id="UP001595735">
    <property type="component" value="Unassembled WGS sequence"/>
</dbReference>